<dbReference type="EMBL" id="CP015839">
    <property type="protein sequence ID" value="ANG63930.1"/>
    <property type="molecule type" value="Genomic_DNA"/>
</dbReference>
<name>A0A1A9F1Q8_9GAMM</name>
<keyword evidence="2" id="KW-0479">Metal-binding</keyword>
<dbReference type="GO" id="GO:0051537">
    <property type="term" value="F:2 iron, 2 sulfur cluster binding"/>
    <property type="evidence" value="ECO:0007669"/>
    <property type="project" value="UniProtKB-KW"/>
</dbReference>
<dbReference type="Pfam" id="PF00355">
    <property type="entry name" value="Rieske"/>
    <property type="match status" value="1"/>
</dbReference>
<keyword evidence="1" id="KW-0001">2Fe-2S</keyword>
<keyword evidence="4" id="KW-0411">Iron-sulfur</keyword>
<keyword evidence="3" id="KW-0408">Iron</keyword>
<reference evidence="7" key="1">
    <citation type="submission" date="2016-05" db="EMBL/GenBank/DDBJ databases">
        <authorList>
            <person name="Baek K."/>
            <person name="Yang S.-J."/>
        </authorList>
    </citation>
    <scope>NUCLEOTIDE SEQUENCE [LARGE SCALE GENOMIC DNA]</scope>
    <source>
        <strain evidence="7">ST58-10</strain>
    </source>
</reference>
<dbReference type="RefSeq" id="WP_067384959.1">
    <property type="nucleotide sequence ID" value="NZ_CP015839.1"/>
</dbReference>
<dbReference type="KEGG" id="mars:A8C75_16600"/>
<dbReference type="PROSITE" id="PS51296">
    <property type="entry name" value="RIESKE"/>
    <property type="match status" value="1"/>
</dbReference>
<dbReference type="InterPro" id="IPR036922">
    <property type="entry name" value="Rieske_2Fe-2S_sf"/>
</dbReference>
<feature type="domain" description="Rieske" evidence="5">
    <location>
        <begin position="6"/>
        <end position="116"/>
    </location>
</feature>
<evidence type="ECO:0000313" key="6">
    <source>
        <dbReference type="EMBL" id="ANG63930.1"/>
    </source>
</evidence>
<evidence type="ECO:0000313" key="7">
    <source>
        <dbReference type="Proteomes" id="UP000078070"/>
    </source>
</evidence>
<dbReference type="SUPFAM" id="SSF50022">
    <property type="entry name" value="ISP domain"/>
    <property type="match status" value="1"/>
</dbReference>
<keyword evidence="7" id="KW-1185">Reference proteome</keyword>
<sequence length="118" mass="12929">MSQNKIVACKTHEVAPGQQKIVQLDRFSVGVFNLGGEFHALLNVCPHKGAALCEGPVCGTAAQTDERDFIYCKENALVRCAWHGWEFDIKSGEFLVDPSIKAKTFPVSVEGEDVVVHL</sequence>
<evidence type="ECO:0000256" key="1">
    <source>
        <dbReference type="ARBA" id="ARBA00022714"/>
    </source>
</evidence>
<dbReference type="PANTHER" id="PTHR21496:SF23">
    <property type="entry name" value="3-PHENYLPROPIONATE_CINNAMIC ACID DIOXYGENASE FERREDOXIN SUBUNIT"/>
    <property type="match status" value="1"/>
</dbReference>
<accession>A0A1A9F1Q8</accession>
<evidence type="ECO:0000256" key="2">
    <source>
        <dbReference type="ARBA" id="ARBA00022723"/>
    </source>
</evidence>
<dbReference type="AlphaFoldDB" id="A0A1A9F1Q8"/>
<reference evidence="6 7" key="2">
    <citation type="journal article" date="2018" name="Int. J. Syst. Evol. Microbiol.">
        <title>Marinobacterium aestuarii sp. nov., a benzene-degrading marine bacterium isolated from estuary sediment.</title>
        <authorList>
            <person name="Bae S.S."/>
            <person name="Jung J."/>
            <person name="Chung D."/>
            <person name="Baek K."/>
        </authorList>
    </citation>
    <scope>NUCLEOTIDE SEQUENCE [LARGE SCALE GENOMIC DNA]</scope>
    <source>
        <strain evidence="6 7">ST58-10</strain>
    </source>
</reference>
<evidence type="ECO:0000256" key="3">
    <source>
        <dbReference type="ARBA" id="ARBA00023004"/>
    </source>
</evidence>
<gene>
    <name evidence="6" type="ORF">A8C75_16600</name>
</gene>
<dbReference type="PANTHER" id="PTHR21496">
    <property type="entry name" value="FERREDOXIN-RELATED"/>
    <property type="match status" value="1"/>
</dbReference>
<evidence type="ECO:0000256" key="4">
    <source>
        <dbReference type="ARBA" id="ARBA00023014"/>
    </source>
</evidence>
<protein>
    <submittedName>
        <fullName evidence="6">2Fe-2S ferredoxin</fullName>
    </submittedName>
</protein>
<proteinExistence type="predicted"/>
<dbReference type="OrthoDB" id="9769355at2"/>
<dbReference type="Gene3D" id="2.102.10.10">
    <property type="entry name" value="Rieske [2Fe-2S] iron-sulphur domain"/>
    <property type="match status" value="1"/>
</dbReference>
<evidence type="ECO:0000259" key="5">
    <source>
        <dbReference type="PROSITE" id="PS51296"/>
    </source>
</evidence>
<dbReference type="InterPro" id="IPR017941">
    <property type="entry name" value="Rieske_2Fe-2S"/>
</dbReference>
<dbReference type="Proteomes" id="UP000078070">
    <property type="component" value="Chromosome"/>
</dbReference>
<organism evidence="6 7">
    <name type="scientific">Marinobacterium aestuarii</name>
    <dbReference type="NCBI Taxonomy" id="1821621"/>
    <lineage>
        <taxon>Bacteria</taxon>
        <taxon>Pseudomonadati</taxon>
        <taxon>Pseudomonadota</taxon>
        <taxon>Gammaproteobacteria</taxon>
        <taxon>Oceanospirillales</taxon>
        <taxon>Oceanospirillaceae</taxon>
        <taxon>Marinobacterium</taxon>
    </lineage>
</organism>
<dbReference type="GO" id="GO:0046872">
    <property type="term" value="F:metal ion binding"/>
    <property type="evidence" value="ECO:0007669"/>
    <property type="project" value="UniProtKB-KW"/>
</dbReference>
<dbReference type="STRING" id="1821621.A8C75_16600"/>